<keyword evidence="2" id="KW-0472">Membrane</keyword>
<evidence type="ECO:0000256" key="1">
    <source>
        <dbReference type="SAM" id="MobiDB-lite"/>
    </source>
</evidence>
<name>A0A087APF5_9BIFI</name>
<dbReference type="eggNOG" id="COG4721">
    <property type="taxonomic scope" value="Bacteria"/>
</dbReference>
<dbReference type="Pfam" id="PF09819">
    <property type="entry name" value="ABC_cobalt"/>
    <property type="match status" value="1"/>
</dbReference>
<accession>A0A087APF5</accession>
<feature type="transmembrane region" description="Helical" evidence="2">
    <location>
        <begin position="39"/>
        <end position="63"/>
    </location>
</feature>
<keyword evidence="4" id="KW-1185">Reference proteome</keyword>
<feature type="transmembrane region" description="Helical" evidence="2">
    <location>
        <begin position="180"/>
        <end position="203"/>
    </location>
</feature>
<evidence type="ECO:0000313" key="4">
    <source>
        <dbReference type="Proteomes" id="UP000029046"/>
    </source>
</evidence>
<dbReference type="EMBL" id="JGYX01000004">
    <property type="protein sequence ID" value="KFI60655.1"/>
    <property type="molecule type" value="Genomic_DNA"/>
</dbReference>
<dbReference type="InterPro" id="IPR017195">
    <property type="entry name" value="ABC_thiamin-permease_prd"/>
</dbReference>
<organism evidence="3 4">
    <name type="scientific">Bifidobacterium pullorum subsp. gallinarum</name>
    <dbReference type="NCBI Taxonomy" id="78344"/>
    <lineage>
        <taxon>Bacteria</taxon>
        <taxon>Bacillati</taxon>
        <taxon>Actinomycetota</taxon>
        <taxon>Actinomycetes</taxon>
        <taxon>Bifidobacteriales</taxon>
        <taxon>Bifidobacteriaceae</taxon>
        <taxon>Bifidobacterium</taxon>
    </lineage>
</organism>
<sequence length="224" mass="24049">MVDRTDSSTDNIITTTEPSPMGQSSKPENRRWRWTAADIAVGAALGVACGLVFWGFNFAYAWLSPIIGGILPGLASVLHPLWYFSGTLAVIILRKPGAAVYVNLVGSAAEMLLGNQFSFGFVFASAALQGVFSELPFALTRYKVFNLPISMASGVLVALEYGVYLMLFRYQGVAFLSARGIVHMVSELVGGVLIAGVMSWYLYRAIAATGALDRFASGRARFAA</sequence>
<dbReference type="PIRSF" id="PIRSF037394">
    <property type="entry name" value="ABC_thiamine-permease_YkoE_prd"/>
    <property type="match status" value="1"/>
</dbReference>
<proteinExistence type="predicted"/>
<gene>
    <name evidence="3" type="ORF">BIGA_1411</name>
</gene>
<dbReference type="AlphaFoldDB" id="A0A087APF5"/>
<evidence type="ECO:0000313" key="3">
    <source>
        <dbReference type="EMBL" id="KFI60655.1"/>
    </source>
</evidence>
<comment type="caution">
    <text evidence="3">The sequence shown here is derived from an EMBL/GenBank/DDBJ whole genome shotgun (WGS) entry which is preliminary data.</text>
</comment>
<feature type="transmembrane region" description="Helical" evidence="2">
    <location>
        <begin position="147"/>
        <end position="168"/>
    </location>
</feature>
<feature type="transmembrane region" description="Helical" evidence="2">
    <location>
        <begin position="69"/>
        <end position="93"/>
    </location>
</feature>
<feature type="compositionally biased region" description="Polar residues" evidence="1">
    <location>
        <begin position="17"/>
        <end position="26"/>
    </location>
</feature>
<reference evidence="3 4" key="1">
    <citation type="submission" date="2014-03" db="EMBL/GenBank/DDBJ databases">
        <title>Genomics of Bifidobacteria.</title>
        <authorList>
            <person name="Ventura M."/>
            <person name="Milani C."/>
            <person name="Lugli G.A."/>
        </authorList>
    </citation>
    <scope>NUCLEOTIDE SEQUENCE [LARGE SCALE GENOMIC DNA]</scope>
    <source>
        <strain evidence="3 4">LMG 11586</strain>
    </source>
</reference>
<keyword evidence="2" id="KW-1133">Transmembrane helix</keyword>
<evidence type="ECO:0000256" key="2">
    <source>
        <dbReference type="SAM" id="Phobius"/>
    </source>
</evidence>
<dbReference type="Proteomes" id="UP000029046">
    <property type="component" value="Unassembled WGS sequence"/>
</dbReference>
<protein>
    <submittedName>
        <fullName evidence="3">Hydroxymethylpyrimidine transport system permease protein</fullName>
    </submittedName>
</protein>
<keyword evidence="2" id="KW-0812">Transmembrane</keyword>
<feature type="region of interest" description="Disordered" evidence="1">
    <location>
        <begin position="1"/>
        <end position="27"/>
    </location>
</feature>